<evidence type="ECO:0000313" key="19">
    <source>
        <dbReference type="Proteomes" id="UP000256530"/>
    </source>
</evidence>
<dbReference type="PANTHER" id="PTHR31446:SF29">
    <property type="entry name" value="ACID PHOSPHATASE_VANADIUM-DEPENDENT HALOPEROXIDASE-RELATED PROTEIN"/>
    <property type="match status" value="1"/>
</dbReference>
<dbReference type="KEGG" id="bmyo:BG05_2453"/>
<accession>C2XX01</accession>
<evidence type="ECO:0000313" key="20">
    <source>
        <dbReference type="Proteomes" id="UP000305524"/>
    </source>
</evidence>
<dbReference type="EMBL" id="MRWU01000005">
    <property type="protein sequence ID" value="OSX93631.1"/>
    <property type="molecule type" value="Genomic_DNA"/>
</dbReference>
<accession>A0A653MPV8</accession>
<reference evidence="5" key="4">
    <citation type="submission" date="2016-01" db="EMBL/GenBank/DDBJ databases">
        <authorList>
            <person name="Van Zyl L.J."/>
            <person name="Matobola R."/>
            <person name="Klein T."/>
            <person name="Biteghe F.A."/>
            <person name="Kirby B."/>
            <person name="Trindade M.I."/>
        </authorList>
    </citation>
    <scope>NUCLEOTIDE SEQUENCE</scope>
    <source>
        <strain evidence="5">PE8-15</strain>
    </source>
</reference>
<evidence type="ECO:0000313" key="3">
    <source>
        <dbReference type="EMBL" id="EEL69858.1"/>
    </source>
</evidence>
<evidence type="ECO:0000313" key="5">
    <source>
        <dbReference type="EMBL" id="KWU55884.1"/>
    </source>
</evidence>
<dbReference type="EMBL" id="CABWMC010000002">
    <property type="protein sequence ID" value="VXB06207.1"/>
    <property type="molecule type" value="Genomic_DNA"/>
</dbReference>
<dbReference type="EMBL" id="SZOD01000787">
    <property type="protein sequence ID" value="TKI81046.1"/>
    <property type="molecule type" value="Genomic_DNA"/>
</dbReference>
<reference evidence="9 19" key="10">
    <citation type="submission" date="2018-08" db="EMBL/GenBank/DDBJ databases">
        <title>Freshwater and sediment microbial communities from various areas in North America, analyzing microbe dynamics in response to fracking.</title>
        <authorList>
            <person name="Lamendella R."/>
        </authorList>
    </citation>
    <scope>NUCLEOTIDE SEQUENCE [LARGE SCALE GENOMIC DNA]</scope>
    <source>
        <strain evidence="9 19">DB-1</strain>
    </source>
</reference>
<evidence type="ECO:0000256" key="1">
    <source>
        <dbReference type="SAM" id="Phobius"/>
    </source>
</evidence>
<reference evidence="2 16" key="9">
    <citation type="submission" date="2017-04" db="EMBL/GenBank/DDBJ databases">
        <title>The Characteristic of a Fine Plant Growth-Promoting Rhizobacteria Bacillus mycoides Gnyt1 and its Whole Genome Sequencing Analysis.</title>
        <authorList>
            <person name="Li J.H."/>
            <person name="Yao T."/>
        </authorList>
    </citation>
    <scope>NUCLEOTIDE SEQUENCE [LARGE SCALE GENOMIC DNA]</scope>
    <source>
        <strain evidence="2 16">Gnyt1</strain>
    </source>
</reference>
<reference evidence="7 17" key="7">
    <citation type="submission" date="2016-12" db="EMBL/GenBank/DDBJ databases">
        <title>Genome Sequences of Twelve Sporeforming Bacillus Species Isolated from Foods.</title>
        <authorList>
            <person name="De Jong A."/>
            <person name="Holsappel S."/>
            <person name="Kuipers O.P."/>
        </authorList>
    </citation>
    <scope>NUCLEOTIDE SEQUENCE [LARGE SCALE GENOMIC DNA]</scope>
    <source>
        <strain evidence="7 17">S3E15</strain>
    </source>
</reference>
<dbReference type="RefSeq" id="WP_000447809.1">
    <property type="nucleotide sequence ID" value="NZ_CAKJWQ010000012.1"/>
</dbReference>
<accession>A0A0B5SEY5</accession>
<evidence type="ECO:0000313" key="7">
    <source>
        <dbReference type="EMBL" id="OSX93631.1"/>
    </source>
</evidence>
<evidence type="ECO:0000313" key="12">
    <source>
        <dbReference type="EMBL" id="VXB06207.1"/>
    </source>
</evidence>
<feature type="transmembrane region" description="Helical" evidence="1">
    <location>
        <begin position="114"/>
        <end position="139"/>
    </location>
</feature>
<dbReference type="EMBL" id="MUAI01000007">
    <property type="protein sequence ID" value="OOR06613.1"/>
    <property type="molecule type" value="Genomic_DNA"/>
</dbReference>
<dbReference type="EMBL" id="ACMP01000087">
    <property type="protein sequence ID" value="EEL69858.1"/>
    <property type="molecule type" value="Genomic_DNA"/>
</dbReference>
<evidence type="ECO:0000313" key="6">
    <source>
        <dbReference type="EMBL" id="OOR06613.1"/>
    </source>
</evidence>
<dbReference type="GeneID" id="92884059"/>
<dbReference type="Proteomes" id="UP000001753">
    <property type="component" value="Chromosome"/>
</dbReference>
<evidence type="ECO:0000313" key="8">
    <source>
        <dbReference type="EMBL" id="QQA14263.1"/>
    </source>
</evidence>
<evidence type="ECO:0000313" key="9">
    <source>
        <dbReference type="EMBL" id="REF38903.1"/>
    </source>
</evidence>
<accession>J8ISC8</accession>
<dbReference type="Proteomes" id="UP000596196">
    <property type="component" value="Chromosome"/>
</dbReference>
<dbReference type="EMBL" id="AHEV01000011">
    <property type="protein sequence ID" value="EJR42593.1"/>
    <property type="molecule type" value="Genomic_DNA"/>
</dbReference>
<dbReference type="InterPro" id="IPR003832">
    <property type="entry name" value="DUF212"/>
</dbReference>
<keyword evidence="1" id="KW-0812">Transmembrane</keyword>
<reference evidence="8 22" key="13">
    <citation type="submission" date="2020-12" db="EMBL/GenBank/DDBJ databases">
        <title>FDA dAtabase for Regulatory Grade micrObial Sequences (FDA-ARGOS): Supporting development and validation of Infectious Disease Dx tests.</title>
        <authorList>
            <person name="Nelson B."/>
            <person name="Plummer A."/>
            <person name="Tallon L."/>
            <person name="Sadzewicz L."/>
            <person name="Zhao X."/>
            <person name="Boylan J."/>
            <person name="Ott S."/>
            <person name="Bowen H."/>
            <person name="Vavikolanu K."/>
            <person name="Mehta A."/>
            <person name="Aluvathingal J."/>
            <person name="Nadendla S."/>
            <person name="Myers T."/>
            <person name="Yan Y."/>
            <person name="Sichtig H."/>
        </authorList>
    </citation>
    <scope>NUCLEOTIDE SEQUENCE [LARGE SCALE GENOMIC DNA]</scope>
    <source>
        <strain evidence="8 22">FDAARGOS_924</strain>
    </source>
</reference>
<dbReference type="OMA" id="QPIEVFF"/>
<evidence type="ECO:0000313" key="14">
    <source>
        <dbReference type="Proteomes" id="UP000065797"/>
    </source>
</evidence>
<dbReference type="Proteomes" id="UP000437562">
    <property type="component" value="Unassembled WGS sequence"/>
</dbReference>
<accession>C2PYV6</accession>
<reference evidence="10" key="6">
    <citation type="submission" date="2016-08" db="EMBL/GenBank/DDBJ databases">
        <authorList>
            <person name="Loux V."/>
            <person name="Rue O."/>
        </authorList>
    </citation>
    <scope>NUCLEOTIDE SEQUENCE</scope>
    <source>
        <strain evidence="10">SDA_GO95</strain>
    </source>
</reference>
<dbReference type="EMBL" id="CP020743">
    <property type="protein sequence ID" value="ARJ23133.1"/>
    <property type="molecule type" value="Genomic_DNA"/>
</dbReference>
<dbReference type="Proteomes" id="UP000065797">
    <property type="component" value="Unassembled WGS sequence"/>
</dbReference>
<dbReference type="Proteomes" id="UP000195696">
    <property type="component" value="Unassembled WGS sequence"/>
</dbReference>
<dbReference type="PANTHER" id="PTHR31446">
    <property type="entry name" value="ACID PHOSPHATASE/VANADIUM-DEPENDENT HALOPEROXIDASE-RELATED PROTEIN"/>
    <property type="match status" value="1"/>
</dbReference>
<keyword evidence="1" id="KW-1133">Transmembrane helix</keyword>
<sequence length="141" mass="15075">METILHNDPLIAAIISWFLAQLTKVVFKLIKTGEFDFAKFFASGGMPSSHASTVTALATGVGVVEGVESPIFAVAAIFAIIVMYDASGVRLAVSKQAKILNDFFHGRQTEYKKLNELVGHTPYQVVVGALLGIVVGVGYCL</sequence>
<reference evidence="3" key="1">
    <citation type="journal article" date="2012" name="Genome Res.">
        <title>Genomic characterization of the Bacillus cereus sensu lato species: Backdrop to the evolution of Bacillus anthracis.</title>
        <authorList>
            <person name="Zwick M.E."/>
            <person name="Joseph S.J."/>
            <person name="Didelot X."/>
            <person name="Chen P.E."/>
            <person name="Bishop-Lilly K.A."/>
            <person name="Stewart A.C."/>
            <person name="Willner K."/>
            <person name="Nolan N."/>
            <person name="Lentz S."/>
            <person name="Thomason M.K."/>
            <person name="Sozhamannan S."/>
            <person name="Mateczun A.J."/>
            <person name="Du L."/>
            <person name="Read T.D."/>
        </authorList>
    </citation>
    <scope>NUCLEOTIDE SEQUENCE [LARGE SCALE GENOMIC DNA]</scope>
    <source>
        <strain evidence="3">AH603</strain>
    </source>
</reference>
<evidence type="ECO:0000313" key="22">
    <source>
        <dbReference type="Proteomes" id="UP000596196"/>
    </source>
</evidence>
<evidence type="ECO:0000313" key="15">
    <source>
        <dbReference type="Proteomes" id="UP000190696"/>
    </source>
</evidence>
<reference evidence="18" key="5">
    <citation type="submission" date="2016-08" db="EMBL/GenBank/DDBJ databases">
        <authorList>
            <person name="Seilhamer J.J."/>
        </authorList>
    </citation>
    <scope>NUCLEOTIDE SEQUENCE [LARGE SCALE GENOMIC DNA]</scope>
    <source>
        <strain evidence="18">SDA_GO95</strain>
    </source>
</reference>
<keyword evidence="22" id="KW-1185">Reference proteome</keyword>
<dbReference type="PATRIC" id="fig|1405.14.peg.2130"/>
<gene>
    <name evidence="12" type="primary">yuiD</name>
    <name evidence="5" type="ORF">AWW70_24665</name>
    <name evidence="2" type="ORF">B7492_18975</name>
    <name evidence="12" type="ORF">BACI71_100034</name>
    <name evidence="3" type="ORF">bcere0026_32280</name>
    <name evidence="6" type="ORF">BW900_12435</name>
    <name evidence="10" type="ORF">BWGO95_03596</name>
    <name evidence="9" type="ORF">DET55_107143</name>
    <name evidence="11" type="ORF">FC701_26400</name>
    <name evidence="8" type="ORF">I6G81_17860</name>
    <name evidence="4" type="ORF">III_01945</name>
    <name evidence="7" type="ORF">S3E15_04790</name>
</gene>
<keyword evidence="1" id="KW-0472">Membrane</keyword>
<evidence type="ECO:0000313" key="4">
    <source>
        <dbReference type="EMBL" id="EJR42593.1"/>
    </source>
</evidence>
<dbReference type="Proteomes" id="UP000305524">
    <property type="component" value="Unassembled WGS sequence"/>
</dbReference>
<dbReference type="EMBL" id="CP065877">
    <property type="protein sequence ID" value="QQA14263.1"/>
    <property type="molecule type" value="Genomic_DNA"/>
</dbReference>
<evidence type="ECO:0000313" key="11">
    <source>
        <dbReference type="EMBL" id="TKI81046.1"/>
    </source>
</evidence>
<evidence type="ECO:0000313" key="21">
    <source>
        <dbReference type="Proteomes" id="UP000437562"/>
    </source>
</evidence>
<dbReference type="AlphaFoldDB" id="A0A084J0C3"/>
<reference evidence="4 13" key="2">
    <citation type="submission" date="2012-04" db="EMBL/GenBank/DDBJ databases">
        <title>The Genome Sequence of Bacillus cereus VD078.</title>
        <authorList>
            <consortium name="The Broad Institute Genome Sequencing Platform"/>
            <consortium name="The Broad Institute Genome Sequencing Center for Infectious Disease"/>
            <person name="Feldgarden M."/>
            <person name="Van der Auwera G.A."/>
            <person name="Mahillon J."/>
            <person name="Duprez V."/>
            <person name="Timmery S."/>
            <person name="Mattelet C."/>
            <person name="Dierick K."/>
            <person name="Sun M."/>
            <person name="Yu Z."/>
            <person name="Zhu L."/>
            <person name="Hu X."/>
            <person name="Shank E.B."/>
            <person name="Swiecicka I."/>
            <person name="Hansen B.M."/>
            <person name="Andrup L."/>
            <person name="Young S.K."/>
            <person name="Zeng Q."/>
            <person name="Gargeya S."/>
            <person name="Fitzgerald M."/>
            <person name="Haas B."/>
            <person name="Abouelleil A."/>
            <person name="Alvarado L."/>
            <person name="Arachchi H.M."/>
            <person name="Berlin A."/>
            <person name="Chapman S.B."/>
            <person name="Goldberg J."/>
            <person name="Griggs A."/>
            <person name="Gujja S."/>
            <person name="Hansen M."/>
            <person name="Howarth C."/>
            <person name="Imamovic A."/>
            <person name="Larimer J."/>
            <person name="McCowen C."/>
            <person name="Montmayeur A."/>
            <person name="Murphy C."/>
            <person name="Neiman D."/>
            <person name="Pearson M."/>
            <person name="Priest M."/>
            <person name="Roberts A."/>
            <person name="Saif S."/>
            <person name="Shea T."/>
            <person name="Sisk P."/>
            <person name="Sykes S."/>
            <person name="Wortman J."/>
            <person name="Nusbaum C."/>
            <person name="Birren B."/>
        </authorList>
    </citation>
    <scope>NUCLEOTIDE SEQUENCE [LARGE SCALE GENOMIC DNA]</scope>
    <source>
        <strain evidence="4 13">VD078</strain>
    </source>
</reference>
<feature type="transmembrane region" description="Helical" evidence="1">
    <location>
        <begin position="71"/>
        <end position="93"/>
    </location>
</feature>
<dbReference type="Proteomes" id="UP000192932">
    <property type="component" value="Chromosome"/>
</dbReference>
<reference evidence="11 20" key="11">
    <citation type="journal article" date="2019" name="Environ. Microbiol.">
        <title>An active ?-lactamase is a part of an orchestrated cell wall stress resistance network of Bacillus subtilis and related rhizosphere species.</title>
        <authorList>
            <person name="Bucher T."/>
            <person name="Keren-Paz A."/>
            <person name="Hausser J."/>
            <person name="Olender T."/>
            <person name="Cytryn E."/>
            <person name="Kolodkin-Gal I."/>
        </authorList>
    </citation>
    <scope>NUCLEOTIDE SEQUENCE [LARGE SCALE GENOMIC DNA]</scope>
    <source>
        <strain evidence="11 20">I186</strain>
    </source>
</reference>
<organism evidence="3">
    <name type="scientific">Bacillus mycoides</name>
    <dbReference type="NCBI Taxonomy" id="1405"/>
    <lineage>
        <taxon>Bacteria</taxon>
        <taxon>Bacillati</taxon>
        <taxon>Bacillota</taxon>
        <taxon>Bacilli</taxon>
        <taxon>Bacillales</taxon>
        <taxon>Bacillaceae</taxon>
        <taxon>Bacillus</taxon>
        <taxon>Bacillus cereus group</taxon>
    </lineage>
</organism>
<name>A0A084J0C3_BACMY</name>
<evidence type="ECO:0000313" key="10">
    <source>
        <dbReference type="EMBL" id="SCB69435.1"/>
    </source>
</evidence>
<dbReference type="Proteomes" id="UP000190696">
    <property type="component" value="Unassembled WGS sequence"/>
</dbReference>
<evidence type="ECO:0000313" key="13">
    <source>
        <dbReference type="Proteomes" id="UP000006976"/>
    </source>
</evidence>
<dbReference type="Proteomes" id="UP000256530">
    <property type="component" value="Unassembled WGS sequence"/>
</dbReference>
<evidence type="ECO:0000313" key="17">
    <source>
        <dbReference type="Proteomes" id="UP000194131"/>
    </source>
</evidence>
<dbReference type="EMBL" id="QTTY01000007">
    <property type="protein sequence ID" value="REF38903.1"/>
    <property type="molecule type" value="Genomic_DNA"/>
</dbReference>
<evidence type="ECO:0000313" key="2">
    <source>
        <dbReference type="EMBL" id="ARJ23133.1"/>
    </source>
</evidence>
<dbReference type="EMBL" id="FMAK01000044">
    <property type="protein sequence ID" value="SCB69435.1"/>
    <property type="molecule type" value="Genomic_DNA"/>
</dbReference>
<dbReference type="Pfam" id="PF02681">
    <property type="entry name" value="DUF212"/>
    <property type="match status" value="1"/>
</dbReference>
<dbReference type="HOGENOM" id="CLU_073969_1_1_9"/>
<dbReference type="Proteomes" id="UP000194131">
    <property type="component" value="Unassembled WGS sequence"/>
</dbReference>
<accession>A0A084J0C3</accession>
<reference evidence="14" key="3">
    <citation type="submission" date="2016-01" db="EMBL/GenBank/DDBJ databases">
        <authorList>
            <person name="McClelland M."/>
            <person name="Jain A."/>
            <person name="Saraogi P."/>
            <person name="Mendelson R."/>
            <person name="Westerman R."/>
            <person name="SanMiguel P."/>
            <person name="Csonka L."/>
        </authorList>
    </citation>
    <scope>NUCLEOTIDE SEQUENCE [LARGE SCALE GENOMIC DNA]</scope>
    <source>
        <strain evidence="14">PE8-15</strain>
    </source>
</reference>
<proteinExistence type="predicted"/>
<evidence type="ECO:0000313" key="18">
    <source>
        <dbReference type="Proteomes" id="UP000195696"/>
    </source>
</evidence>
<evidence type="ECO:0000313" key="16">
    <source>
        <dbReference type="Proteomes" id="UP000192932"/>
    </source>
</evidence>
<dbReference type="Proteomes" id="UP000006976">
    <property type="component" value="Unassembled WGS sequence"/>
</dbReference>
<reference evidence="12 21" key="12">
    <citation type="submission" date="2019-10" db="EMBL/GenBank/DDBJ databases">
        <authorList>
            <person name="Karimi E."/>
        </authorList>
    </citation>
    <scope>NUCLEOTIDE SEQUENCE [LARGE SCALE GENOMIC DNA]</scope>
    <source>
        <strain evidence="12">Bacillus sp. 71</strain>
    </source>
</reference>
<protein>
    <submittedName>
        <fullName evidence="8">Divergent PAP2 family protein</fullName>
    </submittedName>
    <submittedName>
        <fullName evidence="3">Integral membrane protein</fullName>
    </submittedName>
    <submittedName>
        <fullName evidence="12">Uncharacterized membrane protein YuiD</fullName>
    </submittedName>
</protein>
<reference evidence="6 15" key="8">
    <citation type="submission" date="2017-01" db="EMBL/GenBank/DDBJ databases">
        <title>Bacillus cereus isolates.</title>
        <authorList>
            <person name="Beno S.M."/>
        </authorList>
    </citation>
    <scope>NUCLEOTIDE SEQUENCE [LARGE SCALE GENOMIC DNA]</scope>
    <source>
        <strain evidence="6 15">FSL W7-1108</strain>
    </source>
</reference>
<dbReference type="EMBL" id="LRPH01000086">
    <property type="protein sequence ID" value="KWU55884.1"/>
    <property type="molecule type" value="Genomic_DNA"/>
</dbReference>
<dbReference type="KEGG" id="bww:bwei_1380"/>